<evidence type="ECO:0000256" key="3">
    <source>
        <dbReference type="ARBA" id="ARBA00022833"/>
    </source>
</evidence>
<evidence type="ECO:0000313" key="8">
    <source>
        <dbReference type="Proteomes" id="UP000000437"/>
    </source>
</evidence>
<dbReference type="AlphaFoldDB" id="A0A8M9PTW1"/>
<dbReference type="SUPFAM" id="SSF57716">
    <property type="entry name" value="Glucocorticoid receptor-like (DNA-binding domain)"/>
    <property type="match status" value="1"/>
</dbReference>
<evidence type="ECO:0000313" key="9">
    <source>
        <dbReference type="RefSeq" id="XP_021334957.1"/>
    </source>
</evidence>
<dbReference type="InterPro" id="IPR006612">
    <property type="entry name" value="THAP_Znf"/>
</dbReference>
<feature type="domain" description="THAP-type" evidence="7">
    <location>
        <begin position="1"/>
        <end position="87"/>
    </location>
</feature>
<sequence>MPPREHPCAILGCKAQHKSLHRLPANEQQRLKWLSFIFEDKVPENVPKLLYVCANHFSVDCLENAGQYNSGFASKLFLKTGSVPTIRDPVSLQATMSTKSNKVDVACQTETFHTSLHSVGTQLSFRTLQAKRRSTSVQTTISSFELTVPSASSTAFMTSTPLKPSLKRPRLELEEEEEEEEEEEAAAEETLTESKIIAQDSDVTFDPAEECTSATEPTDLSIQECPVHNIAKFIVYETCLMELFSDCPVCQRRCDVKSQRLGTFLSVQQVCPHCEFVRKWNSQPIIGSTPAGNLHLSAAVYLSGASFFVVEKVFAAMKLHIFKYNSFRRHARLCIEPAIVHKWRNWQSEMLEQLSRRENVIVGGDMRADSPGHSAKYGIYTMMDLATNTVVDLQLVQSNEVGGSYHMEKEGLKRSLDLLDARGVRLECIITDRHPQIQKYLRDRNVTQFYDVWHIEKGISKKLDKICQIKGCEKLRKWLRSIKNHIYWTAASSTTGPERVAKWTSILNHVQDKHVHEDPNFPACLHPQRISRDKNKWLSAATMPFYKLEKVLANKRILKDVAKLSPHHQTSTVEAFHSVILRFAPKNVVFPFLGMLCRLYLAALHYNENAGRPQATSATGKPIYKLAFPKAKKGEYRVREVKTQQTFGYVEELLDLIFNQVFVDPSPYVDEVLGIHIPPALSSAYDRPEMEEAISSRVTRFNQ</sequence>
<dbReference type="Pfam" id="PF05485">
    <property type="entry name" value="THAP"/>
    <property type="match status" value="1"/>
</dbReference>
<dbReference type="Proteomes" id="UP000000437">
    <property type="component" value="Chromosome 10"/>
</dbReference>
<dbReference type="GeneID" id="555422"/>
<keyword evidence="2 5" id="KW-0863">Zinc-finger</keyword>
<dbReference type="PANTHER" id="PTHR31751:SF44">
    <property type="entry name" value="SI:CH211-211K8.4-RELATED"/>
    <property type="match status" value="1"/>
</dbReference>
<protein>
    <recommendedName>
        <fullName evidence="7">THAP-type domain-containing protein</fullName>
    </recommendedName>
</protein>
<evidence type="ECO:0000256" key="5">
    <source>
        <dbReference type="PROSITE-ProRule" id="PRU00309"/>
    </source>
</evidence>
<keyword evidence="1" id="KW-0479">Metal-binding</keyword>
<evidence type="ECO:0000256" key="4">
    <source>
        <dbReference type="ARBA" id="ARBA00023125"/>
    </source>
</evidence>
<dbReference type="RefSeq" id="XP_021334957.1">
    <property type="nucleotide sequence ID" value="XM_021479282.3"/>
</dbReference>
<evidence type="ECO:0000256" key="6">
    <source>
        <dbReference type="SAM" id="MobiDB-lite"/>
    </source>
</evidence>
<dbReference type="SMART" id="SM00980">
    <property type="entry name" value="THAP"/>
    <property type="match status" value="1"/>
</dbReference>
<keyword evidence="4 5" id="KW-0238">DNA-binding</keyword>
<feature type="region of interest" description="Disordered" evidence="6">
    <location>
        <begin position="155"/>
        <end position="192"/>
    </location>
</feature>
<evidence type="ECO:0000259" key="7">
    <source>
        <dbReference type="PROSITE" id="PS50950"/>
    </source>
</evidence>
<keyword evidence="8" id="KW-1185">Reference proteome</keyword>
<accession>A0A8M9PTW1</accession>
<dbReference type="GO" id="GO:0008270">
    <property type="term" value="F:zinc ion binding"/>
    <property type="evidence" value="ECO:0007669"/>
    <property type="project" value="UniProtKB-KW"/>
</dbReference>
<dbReference type="GO" id="GO:0003677">
    <property type="term" value="F:DNA binding"/>
    <property type="evidence" value="ECO:0007669"/>
    <property type="project" value="UniProtKB-UniRule"/>
</dbReference>
<feature type="compositionally biased region" description="Acidic residues" evidence="6">
    <location>
        <begin position="173"/>
        <end position="191"/>
    </location>
</feature>
<dbReference type="PANTHER" id="PTHR31751">
    <property type="entry name" value="SI:CH211-108C17.2-RELATED-RELATED"/>
    <property type="match status" value="1"/>
</dbReference>
<evidence type="ECO:0000256" key="1">
    <source>
        <dbReference type="ARBA" id="ARBA00022723"/>
    </source>
</evidence>
<evidence type="ECO:0000256" key="2">
    <source>
        <dbReference type="ARBA" id="ARBA00022771"/>
    </source>
</evidence>
<dbReference type="PROSITE" id="PS50950">
    <property type="entry name" value="ZF_THAP"/>
    <property type="match status" value="1"/>
</dbReference>
<dbReference type="KEGG" id="dre:555422"/>
<proteinExistence type="predicted"/>
<dbReference type="OrthoDB" id="5814287at2759"/>
<reference evidence="9" key="1">
    <citation type="submission" date="2025-08" db="UniProtKB">
        <authorList>
            <consortium name="RefSeq"/>
        </authorList>
    </citation>
    <scope>IDENTIFICATION</scope>
    <source>
        <strain evidence="9">Tuebingen</strain>
        <tissue evidence="9">Fibroblasts and whole tissue</tissue>
    </source>
</reference>
<name>A0A8M9PTW1_DANRE</name>
<keyword evidence="3" id="KW-0862">Zinc</keyword>
<gene>
    <name evidence="9" type="primary">LOC555422</name>
</gene>
<dbReference type="FunCoup" id="A0A8M9PTW1">
    <property type="interactions" value="11"/>
</dbReference>
<organism evidence="8 9">
    <name type="scientific">Danio rerio</name>
    <name type="common">Zebrafish</name>
    <name type="synonym">Brachydanio rerio</name>
    <dbReference type="NCBI Taxonomy" id="7955"/>
    <lineage>
        <taxon>Eukaryota</taxon>
        <taxon>Metazoa</taxon>
        <taxon>Chordata</taxon>
        <taxon>Craniata</taxon>
        <taxon>Vertebrata</taxon>
        <taxon>Euteleostomi</taxon>
        <taxon>Actinopterygii</taxon>
        <taxon>Neopterygii</taxon>
        <taxon>Teleostei</taxon>
        <taxon>Ostariophysi</taxon>
        <taxon>Cypriniformes</taxon>
        <taxon>Danionidae</taxon>
        <taxon>Danioninae</taxon>
        <taxon>Danio</taxon>
    </lineage>
</organism>
<dbReference type="SMART" id="SM00692">
    <property type="entry name" value="DM3"/>
    <property type="match status" value="1"/>
</dbReference>